<dbReference type="GO" id="GO:0016020">
    <property type="term" value="C:membrane"/>
    <property type="evidence" value="ECO:0007669"/>
    <property type="project" value="UniProtKB-SubCell"/>
</dbReference>
<evidence type="ECO:0000313" key="8">
    <source>
        <dbReference type="Proteomes" id="UP000887575"/>
    </source>
</evidence>
<dbReference type="Pfam" id="PF02932">
    <property type="entry name" value="Neur_chan_memb"/>
    <property type="match status" value="1"/>
</dbReference>
<keyword evidence="2 5" id="KW-0812">Transmembrane</keyword>
<keyword evidence="4 5" id="KW-0472">Membrane</keyword>
<feature type="transmembrane region" description="Helical" evidence="5">
    <location>
        <begin position="278"/>
        <end position="297"/>
    </location>
</feature>
<dbReference type="Gene3D" id="2.70.170.10">
    <property type="entry name" value="Neurotransmitter-gated ion-channel ligand-binding domain"/>
    <property type="match status" value="1"/>
</dbReference>
<feature type="transmembrane region" description="Helical" evidence="5">
    <location>
        <begin position="244"/>
        <end position="266"/>
    </location>
</feature>
<dbReference type="PANTHER" id="PTHR18945">
    <property type="entry name" value="NEUROTRANSMITTER GATED ION CHANNEL"/>
    <property type="match status" value="1"/>
</dbReference>
<dbReference type="InterPro" id="IPR006201">
    <property type="entry name" value="Neur_channel"/>
</dbReference>
<dbReference type="InterPro" id="IPR036719">
    <property type="entry name" value="Neuro-gated_channel_TM_sf"/>
</dbReference>
<dbReference type="PRINTS" id="PR00252">
    <property type="entry name" value="NRIONCHANNEL"/>
</dbReference>
<evidence type="ECO:0000256" key="1">
    <source>
        <dbReference type="ARBA" id="ARBA00004141"/>
    </source>
</evidence>
<keyword evidence="5" id="KW-0406">Ion transport</keyword>
<dbReference type="CDD" id="cd19051">
    <property type="entry name" value="LGIC_TM_cation"/>
    <property type="match status" value="1"/>
</dbReference>
<evidence type="ECO:0000259" key="6">
    <source>
        <dbReference type="Pfam" id="PF02931"/>
    </source>
</evidence>
<comment type="subcellular location">
    <subcellularLocation>
        <location evidence="1">Membrane</location>
        <topology evidence="1">Multi-pass membrane protein</topology>
    </subcellularLocation>
</comment>
<feature type="domain" description="Neurotransmitter-gated ion-channel ligand-binding" evidence="6">
    <location>
        <begin position="30"/>
        <end position="217"/>
    </location>
</feature>
<dbReference type="PROSITE" id="PS00236">
    <property type="entry name" value="NEUROTR_ION_CHANNEL"/>
    <property type="match status" value="1"/>
</dbReference>
<dbReference type="InterPro" id="IPR018000">
    <property type="entry name" value="Neurotransmitter_ion_chnl_CS"/>
</dbReference>
<feature type="domain" description="Neurotransmitter-gated ion-channel transmembrane" evidence="7">
    <location>
        <begin position="250"/>
        <end position="350"/>
    </location>
</feature>
<dbReference type="InterPro" id="IPR006029">
    <property type="entry name" value="Neurotrans-gated_channel_TM"/>
</dbReference>
<evidence type="ECO:0000313" key="9">
    <source>
        <dbReference type="WBParaSite" id="MBELARI_LOCUS13321"/>
    </source>
</evidence>
<proteinExistence type="inferred from homology"/>
<evidence type="ECO:0000256" key="3">
    <source>
        <dbReference type="ARBA" id="ARBA00022989"/>
    </source>
</evidence>
<evidence type="ECO:0000256" key="4">
    <source>
        <dbReference type="ARBA" id="ARBA00023136"/>
    </source>
</evidence>
<dbReference type="WBParaSite" id="MBELARI_LOCUS13321">
    <property type="protein sequence ID" value="MBELARI_LOCUS13321"/>
    <property type="gene ID" value="MBELARI_LOCUS13321"/>
</dbReference>
<dbReference type="CDD" id="cd18989">
    <property type="entry name" value="LGIC_ECD_cation"/>
    <property type="match status" value="1"/>
</dbReference>
<dbReference type="SUPFAM" id="SSF90112">
    <property type="entry name" value="Neurotransmitter-gated ion-channel transmembrane pore"/>
    <property type="match status" value="1"/>
</dbReference>
<dbReference type="InterPro" id="IPR038050">
    <property type="entry name" value="Neuro_actylchol_rec"/>
</dbReference>
<feature type="transmembrane region" description="Helical" evidence="5">
    <location>
        <begin position="371"/>
        <end position="392"/>
    </location>
</feature>
<dbReference type="GO" id="GO:0004888">
    <property type="term" value="F:transmembrane signaling receptor activity"/>
    <property type="evidence" value="ECO:0007669"/>
    <property type="project" value="InterPro"/>
</dbReference>
<feature type="transmembrane region" description="Helical" evidence="5">
    <location>
        <begin position="303"/>
        <end position="328"/>
    </location>
</feature>
<sequence length="393" mass="44620">MFLRFTSSQQSNSTSFYQSERYQNHIQQASDLYEELFTKRNYNKYLSPVYGATRNETDENAPPPLAVHFELEYLQIFGLDAQSQLISGAIQFRMTWPDPRFTWRPGAFDGLTQLHVSTDAVWLPDNQFGNVKLLDDVLNGKAVKIDNEGIVEIINVYYLEIACQINITKFPFDNQTCELPVMSFAYDSSLISTNGSIAPDTVDARMGMMGNGEWRVTGINHFLIPFGQQQIWTLALQVKRVPNYYVYVIAIPCFVITLLSIIGMFWTPSYESEQIGKLGIGLTSLVSMTVLLDLLSSSIPKTAIFPLLGIYVVACVGFIAVACLLIMVCSAKDPRKRSAAEVKKQLEAEKSLPKREQLWNRIRKTLFHRHVLFQILLQSLNLGGFCIFLSFWK</sequence>
<dbReference type="SUPFAM" id="SSF63712">
    <property type="entry name" value="Nicotinic receptor ligand binding domain-like"/>
    <property type="match status" value="1"/>
</dbReference>
<dbReference type="Pfam" id="PF02931">
    <property type="entry name" value="Neur_chan_LBD"/>
    <property type="match status" value="1"/>
</dbReference>
<dbReference type="Proteomes" id="UP000887575">
    <property type="component" value="Unassembled WGS sequence"/>
</dbReference>
<dbReference type="InterPro" id="IPR006202">
    <property type="entry name" value="Neur_chan_lig-bd"/>
</dbReference>
<dbReference type="GO" id="GO:0005230">
    <property type="term" value="F:extracellular ligand-gated monoatomic ion channel activity"/>
    <property type="evidence" value="ECO:0007669"/>
    <property type="project" value="InterPro"/>
</dbReference>
<keyword evidence="5" id="KW-0407">Ion channel</keyword>
<keyword evidence="5" id="KW-0813">Transport</keyword>
<dbReference type="InterPro" id="IPR036734">
    <property type="entry name" value="Neur_chan_lig-bd_sf"/>
</dbReference>
<dbReference type="Gene3D" id="1.20.58.390">
    <property type="entry name" value="Neurotransmitter-gated ion-channel transmembrane domain"/>
    <property type="match status" value="1"/>
</dbReference>
<organism evidence="8 9">
    <name type="scientific">Mesorhabditis belari</name>
    <dbReference type="NCBI Taxonomy" id="2138241"/>
    <lineage>
        <taxon>Eukaryota</taxon>
        <taxon>Metazoa</taxon>
        <taxon>Ecdysozoa</taxon>
        <taxon>Nematoda</taxon>
        <taxon>Chromadorea</taxon>
        <taxon>Rhabditida</taxon>
        <taxon>Rhabditina</taxon>
        <taxon>Rhabditomorpha</taxon>
        <taxon>Rhabditoidea</taxon>
        <taxon>Rhabditidae</taxon>
        <taxon>Mesorhabditinae</taxon>
        <taxon>Mesorhabditis</taxon>
    </lineage>
</organism>
<evidence type="ECO:0000256" key="2">
    <source>
        <dbReference type="ARBA" id="ARBA00022692"/>
    </source>
</evidence>
<dbReference type="AlphaFoldDB" id="A0AAF3EH62"/>
<keyword evidence="3 5" id="KW-1133">Transmembrane helix</keyword>
<accession>A0AAF3EH62</accession>
<keyword evidence="8" id="KW-1185">Reference proteome</keyword>
<evidence type="ECO:0000256" key="5">
    <source>
        <dbReference type="RuleBase" id="RU000687"/>
    </source>
</evidence>
<comment type="similarity">
    <text evidence="5">Belongs to the ligand-gated ion channel (TC 1.A.9) family.</text>
</comment>
<reference evidence="9" key="1">
    <citation type="submission" date="2024-02" db="UniProtKB">
        <authorList>
            <consortium name="WormBaseParasite"/>
        </authorList>
    </citation>
    <scope>IDENTIFICATION</scope>
</reference>
<evidence type="ECO:0000259" key="7">
    <source>
        <dbReference type="Pfam" id="PF02932"/>
    </source>
</evidence>
<protein>
    <submittedName>
        <fullName evidence="9">Uncharacterized protein</fullName>
    </submittedName>
</protein>
<name>A0AAF3EH62_9BILA</name>